<dbReference type="InterPro" id="IPR013785">
    <property type="entry name" value="Aldolase_TIM"/>
</dbReference>
<gene>
    <name evidence="8" type="ORF">EVG20_g2527</name>
</gene>
<dbReference type="Pfam" id="PF00682">
    <property type="entry name" value="HMGL-like"/>
    <property type="match status" value="1"/>
</dbReference>
<evidence type="ECO:0000256" key="6">
    <source>
        <dbReference type="ARBA" id="ARBA00049877"/>
    </source>
</evidence>
<protein>
    <recommendedName>
        <fullName evidence="3">hydroxymethylglutaryl-CoA lyase</fullName>
        <ecNumber evidence="3">4.1.3.4</ecNumber>
    </recommendedName>
</protein>
<evidence type="ECO:0000256" key="5">
    <source>
        <dbReference type="ARBA" id="ARBA00023239"/>
    </source>
</evidence>
<sequence length="370" mass="38969">MSSGFRAATRAVPRGLSASLRPATAPRASAFAARSYATTTATSSVSANPNFVDIVEVGPRDGLQNEKAIIPPETKVELVNRLSRAGLTTIEVGSFVSPKWVPQMAGTAEILTKMDKVPGTTYQVLVPNDKGLDSFLSHLSTHPDFQPVSEIAIFTAASEAFCKANTNASVAESLARLAKVTRRALDHGVRVRGYVSVVITCPYSGQADYGVVRDVTKELFEMGCYEVSLGDTTGTGTPTSVSEMLEIVSASNPIHKLAGHFHDTFGMGVANAMTAVNAGIRTLDSSVGGLGGCPYSPGATGNVATEDILYALQGSKYEVPGDLDAIAETGFWISEQLGRDNASRVGKALRARKLRAQQQEAAAAKGRSKL</sequence>
<dbReference type="AlphaFoldDB" id="A0A4Y9Z9I3"/>
<keyword evidence="4" id="KW-0479">Metal-binding</keyword>
<dbReference type="GO" id="GO:0046951">
    <property type="term" value="P:ketone body biosynthetic process"/>
    <property type="evidence" value="ECO:0007669"/>
    <property type="project" value="TreeGrafter"/>
</dbReference>
<dbReference type="OrthoDB" id="1905920at2759"/>
<dbReference type="CDD" id="cd07938">
    <property type="entry name" value="DRE_TIM_HMGL"/>
    <property type="match status" value="1"/>
</dbReference>
<dbReference type="InterPro" id="IPR043594">
    <property type="entry name" value="HMGL"/>
</dbReference>
<evidence type="ECO:0000256" key="1">
    <source>
        <dbReference type="ARBA" id="ARBA00005143"/>
    </source>
</evidence>
<dbReference type="PANTHER" id="PTHR42738">
    <property type="entry name" value="HYDROXYMETHYLGLUTARYL-COA LYASE"/>
    <property type="match status" value="1"/>
</dbReference>
<accession>A0A4Y9Z9I3</accession>
<comment type="catalytic activity">
    <reaction evidence="6">
        <text>(3S)-3-hydroxy-3-methylglutaryl-CoA = acetoacetate + acetyl-CoA</text>
        <dbReference type="Rhea" id="RHEA:24404"/>
        <dbReference type="ChEBI" id="CHEBI:13705"/>
        <dbReference type="ChEBI" id="CHEBI:43074"/>
        <dbReference type="ChEBI" id="CHEBI:57288"/>
        <dbReference type="EC" id="4.1.3.4"/>
    </reaction>
</comment>
<evidence type="ECO:0000256" key="4">
    <source>
        <dbReference type="ARBA" id="ARBA00022723"/>
    </source>
</evidence>
<evidence type="ECO:0000256" key="3">
    <source>
        <dbReference type="ARBA" id="ARBA00012910"/>
    </source>
</evidence>
<reference evidence="8 9" key="1">
    <citation type="submission" date="2019-02" db="EMBL/GenBank/DDBJ databases">
        <title>Genome sequencing of the rare red list fungi Dentipellis fragilis.</title>
        <authorList>
            <person name="Buettner E."/>
            <person name="Kellner H."/>
        </authorList>
    </citation>
    <scope>NUCLEOTIDE SEQUENCE [LARGE SCALE GENOMIC DNA]</scope>
    <source>
        <strain evidence="8 9">DSM 105465</strain>
    </source>
</reference>
<dbReference type="Gene3D" id="3.20.20.70">
    <property type="entry name" value="Aldolase class I"/>
    <property type="match status" value="1"/>
</dbReference>
<evidence type="ECO:0000313" key="9">
    <source>
        <dbReference type="Proteomes" id="UP000298327"/>
    </source>
</evidence>
<dbReference type="EC" id="4.1.3.4" evidence="3"/>
<feature type="domain" description="Pyruvate carboxyltransferase" evidence="7">
    <location>
        <begin position="52"/>
        <end position="327"/>
    </location>
</feature>
<dbReference type="GO" id="GO:0046872">
    <property type="term" value="F:metal ion binding"/>
    <property type="evidence" value="ECO:0007669"/>
    <property type="project" value="UniProtKB-KW"/>
</dbReference>
<dbReference type="UniPathway" id="UPA00896">
    <property type="reaction ID" value="UER00863"/>
</dbReference>
<dbReference type="GO" id="GO:0006552">
    <property type="term" value="P:L-leucine catabolic process"/>
    <property type="evidence" value="ECO:0007669"/>
    <property type="project" value="TreeGrafter"/>
</dbReference>
<dbReference type="EMBL" id="SEOQ01000099">
    <property type="protein sequence ID" value="TFY70493.1"/>
    <property type="molecule type" value="Genomic_DNA"/>
</dbReference>
<evidence type="ECO:0000259" key="7">
    <source>
        <dbReference type="PROSITE" id="PS50991"/>
    </source>
</evidence>
<organism evidence="8 9">
    <name type="scientific">Dentipellis fragilis</name>
    <dbReference type="NCBI Taxonomy" id="205917"/>
    <lineage>
        <taxon>Eukaryota</taxon>
        <taxon>Fungi</taxon>
        <taxon>Dikarya</taxon>
        <taxon>Basidiomycota</taxon>
        <taxon>Agaricomycotina</taxon>
        <taxon>Agaricomycetes</taxon>
        <taxon>Russulales</taxon>
        <taxon>Hericiaceae</taxon>
        <taxon>Dentipellis</taxon>
    </lineage>
</organism>
<dbReference type="NCBIfam" id="NF004283">
    <property type="entry name" value="PRK05692.1"/>
    <property type="match status" value="1"/>
</dbReference>
<dbReference type="STRING" id="205917.A0A4Y9Z9I3"/>
<comment type="similarity">
    <text evidence="2">Belongs to the HMG-CoA lyase family.</text>
</comment>
<comment type="caution">
    <text evidence="8">The sequence shown here is derived from an EMBL/GenBank/DDBJ whole genome shotgun (WGS) entry which is preliminary data.</text>
</comment>
<dbReference type="InterPro" id="IPR000891">
    <property type="entry name" value="PYR_CT"/>
</dbReference>
<name>A0A4Y9Z9I3_9AGAM</name>
<proteinExistence type="inferred from homology"/>
<dbReference type="GO" id="GO:0004419">
    <property type="term" value="F:hydroxymethylglutaryl-CoA lyase activity"/>
    <property type="evidence" value="ECO:0007669"/>
    <property type="project" value="UniProtKB-EC"/>
</dbReference>
<dbReference type="FunFam" id="3.20.20.70:FF:000201">
    <property type="entry name" value="Hydroxymethylglutaryl-CoA lyase"/>
    <property type="match status" value="1"/>
</dbReference>
<keyword evidence="9" id="KW-1185">Reference proteome</keyword>
<comment type="pathway">
    <text evidence="1">Metabolic intermediate metabolism; (S)-3-hydroxy-3-methylglutaryl-CoA degradation; acetoacetate from (S)-3-hydroxy-3-methylglutaryl-CoA: step 1/1.</text>
</comment>
<dbReference type="PROSITE" id="PS50991">
    <property type="entry name" value="PYR_CT"/>
    <property type="match status" value="1"/>
</dbReference>
<dbReference type="SUPFAM" id="SSF51569">
    <property type="entry name" value="Aldolase"/>
    <property type="match status" value="1"/>
</dbReference>
<evidence type="ECO:0000313" key="8">
    <source>
        <dbReference type="EMBL" id="TFY70493.1"/>
    </source>
</evidence>
<dbReference type="Proteomes" id="UP000298327">
    <property type="component" value="Unassembled WGS sequence"/>
</dbReference>
<evidence type="ECO:0000256" key="2">
    <source>
        <dbReference type="ARBA" id="ARBA00009405"/>
    </source>
</evidence>
<keyword evidence="5" id="KW-0456">Lyase</keyword>
<dbReference type="PANTHER" id="PTHR42738:SF7">
    <property type="entry name" value="HYDROXYMETHYLGLUTARYL-COA LYASE"/>
    <property type="match status" value="1"/>
</dbReference>